<dbReference type="InterPro" id="IPR004323">
    <property type="entry name" value="Ion_tolerance_CutA"/>
</dbReference>
<evidence type="ECO:0000313" key="3">
    <source>
        <dbReference type="Proteomes" id="UP001142292"/>
    </source>
</evidence>
<accession>A0ABQ5STH7</accession>
<reference evidence="2" key="2">
    <citation type="submission" date="2023-01" db="EMBL/GenBank/DDBJ databases">
        <authorList>
            <person name="Sun Q."/>
            <person name="Evtushenko L."/>
        </authorList>
    </citation>
    <scope>NUCLEOTIDE SEQUENCE</scope>
    <source>
        <strain evidence="2">VKM Ac-1246</strain>
    </source>
</reference>
<dbReference type="Proteomes" id="UP001142292">
    <property type="component" value="Unassembled WGS sequence"/>
</dbReference>
<proteinExistence type="inferred from homology"/>
<evidence type="ECO:0000313" key="2">
    <source>
        <dbReference type="EMBL" id="GLJ66511.1"/>
    </source>
</evidence>
<gene>
    <name evidence="2" type="primary">cutA</name>
    <name evidence="2" type="ORF">GCM10017579_05470</name>
</gene>
<name>A0ABQ5STH7_9ACTN</name>
<dbReference type="RefSeq" id="WP_189119298.1">
    <property type="nucleotide sequence ID" value="NZ_BMRK01000011.1"/>
</dbReference>
<protein>
    <submittedName>
        <fullName evidence="2">Divalent-cation tolerance protein CutA</fullName>
    </submittedName>
</protein>
<dbReference type="InterPro" id="IPR011322">
    <property type="entry name" value="N-reg_PII-like_a/b"/>
</dbReference>
<comment type="caution">
    <text evidence="2">The sequence shown here is derived from an EMBL/GenBank/DDBJ whole genome shotgun (WGS) entry which is preliminary data.</text>
</comment>
<reference evidence="2" key="1">
    <citation type="journal article" date="2014" name="Int. J. Syst. Evol. Microbiol.">
        <title>Complete genome of a new Firmicutes species belonging to the dominant human colonic microbiota ('Ruminococcus bicirculans') reveals two chromosomes and a selective capacity to utilize plant glucans.</title>
        <authorList>
            <consortium name="NISC Comparative Sequencing Program"/>
            <person name="Wegmann U."/>
            <person name="Louis P."/>
            <person name="Goesmann A."/>
            <person name="Henrissat B."/>
            <person name="Duncan S.H."/>
            <person name="Flint H.J."/>
        </authorList>
    </citation>
    <scope>NUCLEOTIDE SEQUENCE</scope>
    <source>
        <strain evidence="2">VKM Ac-1246</strain>
    </source>
</reference>
<dbReference type="Pfam" id="PF03091">
    <property type="entry name" value="CutA1"/>
    <property type="match status" value="1"/>
</dbReference>
<dbReference type="Gene3D" id="3.30.70.120">
    <property type="match status" value="1"/>
</dbReference>
<sequence>MTSDYVTVTVTFDDEKAAEETAATIVRERLAACGQVESPIKSFYWWEGEVQNDAEWRVDFKTRADLLDKLTARVVELHSYDVPQVTAAPIVGGLPAYMDWIRDETSAAS</sequence>
<dbReference type="PANTHER" id="PTHR23419:SF8">
    <property type="entry name" value="FI09726P"/>
    <property type="match status" value="1"/>
</dbReference>
<dbReference type="SUPFAM" id="SSF54913">
    <property type="entry name" value="GlnB-like"/>
    <property type="match status" value="1"/>
</dbReference>
<keyword evidence="3" id="KW-1185">Reference proteome</keyword>
<dbReference type="PANTHER" id="PTHR23419">
    <property type="entry name" value="DIVALENT CATION TOLERANCE CUTA-RELATED"/>
    <property type="match status" value="1"/>
</dbReference>
<dbReference type="EMBL" id="BSEL01000001">
    <property type="protein sequence ID" value="GLJ66511.1"/>
    <property type="molecule type" value="Genomic_DNA"/>
</dbReference>
<comment type="similarity">
    <text evidence="1">Belongs to the CutA family.</text>
</comment>
<dbReference type="InterPro" id="IPR015867">
    <property type="entry name" value="N-reg_PII/ATP_PRibTrfase_C"/>
</dbReference>
<organism evidence="2 3">
    <name type="scientific">Nocardioides luteus</name>
    <dbReference type="NCBI Taxonomy" id="1844"/>
    <lineage>
        <taxon>Bacteria</taxon>
        <taxon>Bacillati</taxon>
        <taxon>Actinomycetota</taxon>
        <taxon>Actinomycetes</taxon>
        <taxon>Propionibacteriales</taxon>
        <taxon>Nocardioidaceae</taxon>
        <taxon>Nocardioides</taxon>
    </lineage>
</organism>
<evidence type="ECO:0000256" key="1">
    <source>
        <dbReference type="ARBA" id="ARBA00010169"/>
    </source>
</evidence>